<organism evidence="2 3">
    <name type="scientific">Actinacidiphila cocklensis</name>
    <dbReference type="NCBI Taxonomy" id="887465"/>
    <lineage>
        <taxon>Bacteria</taxon>
        <taxon>Bacillati</taxon>
        <taxon>Actinomycetota</taxon>
        <taxon>Actinomycetes</taxon>
        <taxon>Kitasatosporales</taxon>
        <taxon>Streptomycetaceae</taxon>
        <taxon>Actinacidiphila</taxon>
    </lineage>
</organism>
<dbReference type="RefSeq" id="WP_251496777.1">
    <property type="nucleotide sequence ID" value="NZ_CAJSLV010000081.1"/>
</dbReference>
<reference evidence="2" key="1">
    <citation type="submission" date="2021-05" db="EMBL/GenBank/DDBJ databases">
        <authorList>
            <person name="Arsene-Ploetze F."/>
        </authorList>
    </citation>
    <scope>NUCLEOTIDE SEQUENCE</scope>
    <source>
        <strain evidence="2">DSM 42138</strain>
    </source>
</reference>
<feature type="region of interest" description="Disordered" evidence="1">
    <location>
        <begin position="63"/>
        <end position="100"/>
    </location>
</feature>
<comment type="caution">
    <text evidence="2">The sequence shown here is derived from an EMBL/GenBank/DDBJ whole genome shotgun (WGS) entry which is preliminary data.</text>
</comment>
<proteinExistence type="predicted"/>
<dbReference type="Proteomes" id="UP001152519">
    <property type="component" value="Unassembled WGS sequence"/>
</dbReference>
<gene>
    <name evidence="2" type="ORF">SCOCK_50254</name>
</gene>
<dbReference type="EMBL" id="CAJSLV010000081">
    <property type="protein sequence ID" value="CAG6397205.1"/>
    <property type="molecule type" value="Genomic_DNA"/>
</dbReference>
<dbReference type="AlphaFoldDB" id="A0A9W4DVN2"/>
<evidence type="ECO:0000256" key="1">
    <source>
        <dbReference type="SAM" id="MobiDB-lite"/>
    </source>
</evidence>
<feature type="compositionally biased region" description="Basic and acidic residues" evidence="1">
    <location>
        <begin position="81"/>
        <end position="90"/>
    </location>
</feature>
<keyword evidence="3" id="KW-1185">Reference proteome</keyword>
<evidence type="ECO:0000313" key="3">
    <source>
        <dbReference type="Proteomes" id="UP001152519"/>
    </source>
</evidence>
<evidence type="ECO:0000313" key="2">
    <source>
        <dbReference type="EMBL" id="CAG6397205.1"/>
    </source>
</evidence>
<name>A0A9W4DVN2_9ACTN</name>
<sequence>MSLINDNDRHMARMMCVTALRSSEDTSRRFARMHLPAAQQGSIAGGLVNQYRMPADITTNPQAKDRLRDLGPTGAPVAEGTDVRHSEEAQKLAWKAAISP</sequence>
<accession>A0A9W4DVN2</accession>
<protein>
    <submittedName>
        <fullName evidence="2">Uncharacterized protein</fullName>
    </submittedName>
</protein>